<dbReference type="InterPro" id="IPR032861">
    <property type="entry name" value="TAXi_N"/>
</dbReference>
<evidence type="ECO:0000313" key="8">
    <source>
        <dbReference type="Proteomes" id="UP001237642"/>
    </source>
</evidence>
<reference evidence="7" key="2">
    <citation type="submission" date="2023-05" db="EMBL/GenBank/DDBJ databases">
        <authorList>
            <person name="Schelkunov M.I."/>
        </authorList>
    </citation>
    <scope>NUCLEOTIDE SEQUENCE</scope>
    <source>
        <strain evidence="7">Hsosn_3</strain>
        <tissue evidence="7">Leaf</tissue>
    </source>
</reference>
<keyword evidence="4 5" id="KW-0732">Signal</keyword>
<comment type="subcellular location">
    <subcellularLocation>
        <location evidence="1">Secreted</location>
        <location evidence="1">Extracellular space</location>
    </subcellularLocation>
</comment>
<organism evidence="7 8">
    <name type="scientific">Heracleum sosnowskyi</name>
    <dbReference type="NCBI Taxonomy" id="360622"/>
    <lineage>
        <taxon>Eukaryota</taxon>
        <taxon>Viridiplantae</taxon>
        <taxon>Streptophyta</taxon>
        <taxon>Embryophyta</taxon>
        <taxon>Tracheophyta</taxon>
        <taxon>Spermatophyta</taxon>
        <taxon>Magnoliopsida</taxon>
        <taxon>eudicotyledons</taxon>
        <taxon>Gunneridae</taxon>
        <taxon>Pentapetalae</taxon>
        <taxon>asterids</taxon>
        <taxon>campanulids</taxon>
        <taxon>Apiales</taxon>
        <taxon>Apiaceae</taxon>
        <taxon>Apioideae</taxon>
        <taxon>apioid superclade</taxon>
        <taxon>Tordylieae</taxon>
        <taxon>Tordyliinae</taxon>
        <taxon>Heracleum</taxon>
    </lineage>
</organism>
<name>A0AAD8GNG3_9APIA</name>
<dbReference type="GO" id="GO:0004190">
    <property type="term" value="F:aspartic-type endopeptidase activity"/>
    <property type="evidence" value="ECO:0007669"/>
    <property type="project" value="InterPro"/>
</dbReference>
<dbReference type="SUPFAM" id="SSF50630">
    <property type="entry name" value="Acid proteases"/>
    <property type="match status" value="1"/>
</dbReference>
<gene>
    <name evidence="7" type="ORF">POM88_054011</name>
</gene>
<dbReference type="PANTHER" id="PTHR47965:SF22">
    <property type="entry name" value="EUKARYOTIC ASPARTYL PROTEASE FAMILY PROTEIN"/>
    <property type="match status" value="1"/>
</dbReference>
<dbReference type="EMBL" id="JAUIZM010000027">
    <property type="protein sequence ID" value="KAK1351728.1"/>
    <property type="molecule type" value="Genomic_DNA"/>
</dbReference>
<sequence>MSFSSFFHLALLCCLLSVSSAKTGRPSRPKGLIFSVSKDPSTLQYTTEIKQRTPLVPVKLTIDLGGQFLWTDCEKGYTTSTYSPARCKSTSCSLAKSAATTGTLGSDVISVQSAFGGARVTKSQFLFVCGSTSLLDKLSSGVTGMAGLGRTNVSMPSQFSNAFNLKRKFGVCLSSTSSNGAILFGGFDSSTAPLTYTPLLINPISTAGIMSEGEVSADYFIGVKSIKINEKVIPINAKLLSINATQGSGGTKISTVHPYTVLETSIYKAVVKAFVKELNVPRVRSMAPFGACFSSKNIGTAYTGPAVPTIDLVLQSKDVYWRIYGGNSMVQVSKDVMCLGFVDGGNPTTSIVIGGYQLEENLLEIDTESSKLGFSSLLFRKQICANYNFVAKS</sequence>
<evidence type="ECO:0000259" key="6">
    <source>
        <dbReference type="PROSITE" id="PS51767"/>
    </source>
</evidence>
<dbReference type="Proteomes" id="UP001237642">
    <property type="component" value="Unassembled WGS sequence"/>
</dbReference>
<dbReference type="PROSITE" id="PS51767">
    <property type="entry name" value="PEPTIDASE_A1"/>
    <property type="match status" value="1"/>
</dbReference>
<dbReference type="Pfam" id="PF14541">
    <property type="entry name" value="TAXi_C"/>
    <property type="match status" value="1"/>
</dbReference>
<dbReference type="InterPro" id="IPR033121">
    <property type="entry name" value="PEPTIDASE_A1"/>
</dbReference>
<dbReference type="InterPro" id="IPR032799">
    <property type="entry name" value="TAXi_C"/>
</dbReference>
<dbReference type="InterPro" id="IPR021109">
    <property type="entry name" value="Peptidase_aspartic_dom_sf"/>
</dbReference>
<accession>A0AAD8GNG3</accession>
<keyword evidence="3" id="KW-0964">Secreted</keyword>
<dbReference type="Gene3D" id="2.40.70.10">
    <property type="entry name" value="Acid Proteases"/>
    <property type="match status" value="3"/>
</dbReference>
<evidence type="ECO:0000256" key="4">
    <source>
        <dbReference type="ARBA" id="ARBA00022729"/>
    </source>
</evidence>
<reference evidence="7" key="1">
    <citation type="submission" date="2023-02" db="EMBL/GenBank/DDBJ databases">
        <title>Genome of toxic invasive species Heracleum sosnowskyi carries increased number of genes despite the absence of recent whole-genome duplications.</title>
        <authorList>
            <person name="Schelkunov M."/>
            <person name="Shtratnikova V."/>
            <person name="Makarenko M."/>
            <person name="Klepikova A."/>
            <person name="Omelchenko D."/>
            <person name="Novikova G."/>
            <person name="Obukhova E."/>
            <person name="Bogdanov V."/>
            <person name="Penin A."/>
            <person name="Logacheva M."/>
        </authorList>
    </citation>
    <scope>NUCLEOTIDE SEQUENCE</scope>
    <source>
        <strain evidence="7">Hsosn_3</strain>
        <tissue evidence="7">Leaf</tissue>
    </source>
</reference>
<keyword evidence="8" id="KW-1185">Reference proteome</keyword>
<evidence type="ECO:0000256" key="3">
    <source>
        <dbReference type="ARBA" id="ARBA00022525"/>
    </source>
</evidence>
<evidence type="ECO:0000256" key="5">
    <source>
        <dbReference type="SAM" id="SignalP"/>
    </source>
</evidence>
<feature type="domain" description="Peptidase A1" evidence="6">
    <location>
        <begin position="45"/>
        <end position="375"/>
    </location>
</feature>
<feature type="signal peptide" evidence="5">
    <location>
        <begin position="1"/>
        <end position="21"/>
    </location>
</feature>
<dbReference type="GO" id="GO:0006508">
    <property type="term" value="P:proteolysis"/>
    <property type="evidence" value="ECO:0007669"/>
    <property type="project" value="InterPro"/>
</dbReference>
<dbReference type="InterPro" id="IPR001461">
    <property type="entry name" value="Aspartic_peptidase_A1"/>
</dbReference>
<dbReference type="PANTHER" id="PTHR47965">
    <property type="entry name" value="ASPARTYL PROTEASE-RELATED"/>
    <property type="match status" value="1"/>
</dbReference>
<dbReference type="Pfam" id="PF14543">
    <property type="entry name" value="TAXi_N"/>
    <property type="match status" value="2"/>
</dbReference>
<evidence type="ECO:0000256" key="2">
    <source>
        <dbReference type="ARBA" id="ARBA00007447"/>
    </source>
</evidence>
<dbReference type="GO" id="GO:0005576">
    <property type="term" value="C:extracellular region"/>
    <property type="evidence" value="ECO:0007669"/>
    <property type="project" value="UniProtKB-SubCell"/>
</dbReference>
<evidence type="ECO:0000313" key="7">
    <source>
        <dbReference type="EMBL" id="KAK1351728.1"/>
    </source>
</evidence>
<evidence type="ECO:0000256" key="1">
    <source>
        <dbReference type="ARBA" id="ARBA00004239"/>
    </source>
</evidence>
<dbReference type="AlphaFoldDB" id="A0AAD8GNG3"/>
<comment type="similarity">
    <text evidence="2">Belongs to the peptidase A1 family.</text>
</comment>
<comment type="caution">
    <text evidence="7">The sequence shown here is derived from an EMBL/GenBank/DDBJ whole genome shotgun (WGS) entry which is preliminary data.</text>
</comment>
<feature type="chain" id="PRO_5042039570" evidence="5">
    <location>
        <begin position="22"/>
        <end position="393"/>
    </location>
</feature>
<dbReference type="FunFam" id="2.40.70.10:FF:000041">
    <property type="entry name" value="Basic 7S globulin"/>
    <property type="match status" value="1"/>
</dbReference>
<protein>
    <submittedName>
        <fullName evidence="7">Basic 7S globulin</fullName>
    </submittedName>
</protein>
<proteinExistence type="inferred from homology"/>